<feature type="non-terminal residue" evidence="10">
    <location>
        <position position="1"/>
    </location>
</feature>
<accession>X1UTN5</accession>
<name>X1UTN5_9ZZZZ</name>
<evidence type="ECO:0000256" key="8">
    <source>
        <dbReference type="ARBA" id="ARBA00023125"/>
    </source>
</evidence>
<evidence type="ECO:0000256" key="9">
    <source>
        <dbReference type="ARBA" id="ARBA00023204"/>
    </source>
</evidence>
<dbReference type="InterPro" id="IPR013986">
    <property type="entry name" value="DExx_box_DNA_helicase_dom_sf"/>
</dbReference>
<keyword evidence="8" id="KW-0238">DNA-binding</keyword>
<evidence type="ECO:0000256" key="2">
    <source>
        <dbReference type="ARBA" id="ARBA00022741"/>
    </source>
</evidence>
<keyword evidence="5" id="KW-0347">Helicase</keyword>
<dbReference type="AlphaFoldDB" id="X1UTN5"/>
<keyword evidence="9" id="KW-0234">DNA repair</keyword>
<dbReference type="GO" id="GO:0005524">
    <property type="term" value="F:ATP binding"/>
    <property type="evidence" value="ECO:0007669"/>
    <property type="project" value="UniProtKB-KW"/>
</dbReference>
<keyword evidence="4" id="KW-0378">Hydrolase</keyword>
<sequence>VVQSIGMARWVSMELARHNGIFANFRFPFPNAFVHEIFRKIIPDLPERSPFDPKIMTWKVMKLIPSCIAKPGFESLGGYLGDIDGDLKRLQLSERIADIFDQYLLFRPEMIFRWEKGEEDHWQAVLWRKIAKGNEAEHRAALAKIFLDAVKNSSAGTYSLPERISVFGISALPRFHVQ</sequence>
<keyword evidence="1" id="KW-0540">Nuclease</keyword>
<proteinExistence type="predicted"/>
<dbReference type="PANTHER" id="PTHR30591:SF1">
    <property type="entry name" value="RECBCD ENZYME SUBUNIT RECC"/>
    <property type="match status" value="1"/>
</dbReference>
<evidence type="ECO:0000256" key="5">
    <source>
        <dbReference type="ARBA" id="ARBA00022806"/>
    </source>
</evidence>
<evidence type="ECO:0000256" key="6">
    <source>
        <dbReference type="ARBA" id="ARBA00022839"/>
    </source>
</evidence>
<keyword evidence="6" id="KW-0269">Exonuclease</keyword>
<keyword evidence="2" id="KW-0547">Nucleotide-binding</keyword>
<keyword evidence="7" id="KW-0067">ATP-binding</keyword>
<evidence type="ECO:0000256" key="7">
    <source>
        <dbReference type="ARBA" id="ARBA00022840"/>
    </source>
</evidence>
<protein>
    <submittedName>
        <fullName evidence="10">Uncharacterized protein</fullName>
    </submittedName>
</protein>
<dbReference type="GO" id="GO:0004527">
    <property type="term" value="F:exonuclease activity"/>
    <property type="evidence" value="ECO:0007669"/>
    <property type="project" value="UniProtKB-KW"/>
</dbReference>
<dbReference type="GO" id="GO:0003677">
    <property type="term" value="F:DNA binding"/>
    <property type="evidence" value="ECO:0007669"/>
    <property type="project" value="UniProtKB-KW"/>
</dbReference>
<evidence type="ECO:0000313" key="10">
    <source>
        <dbReference type="EMBL" id="GAJ20834.1"/>
    </source>
</evidence>
<reference evidence="10" key="1">
    <citation type="journal article" date="2014" name="Front. Microbiol.">
        <title>High frequency of phylogenetically diverse reductive dehalogenase-homologous genes in deep subseafloor sedimentary metagenomes.</title>
        <authorList>
            <person name="Kawai M."/>
            <person name="Futagami T."/>
            <person name="Toyoda A."/>
            <person name="Takaki Y."/>
            <person name="Nishi S."/>
            <person name="Hori S."/>
            <person name="Arai W."/>
            <person name="Tsubouchi T."/>
            <person name="Morono Y."/>
            <person name="Uchiyama I."/>
            <person name="Ito T."/>
            <person name="Fujiyama A."/>
            <person name="Inagaki F."/>
            <person name="Takami H."/>
        </authorList>
    </citation>
    <scope>NUCLEOTIDE SEQUENCE</scope>
    <source>
        <strain evidence="10">Expedition CK06-06</strain>
    </source>
</reference>
<dbReference type="EMBL" id="BARW01038153">
    <property type="protein sequence ID" value="GAJ20834.1"/>
    <property type="molecule type" value="Genomic_DNA"/>
</dbReference>
<comment type="caution">
    <text evidence="10">The sequence shown here is derived from an EMBL/GenBank/DDBJ whole genome shotgun (WGS) entry which is preliminary data.</text>
</comment>
<dbReference type="GO" id="GO:0006310">
    <property type="term" value="P:DNA recombination"/>
    <property type="evidence" value="ECO:0007669"/>
    <property type="project" value="TreeGrafter"/>
</dbReference>
<gene>
    <name evidence="10" type="ORF">S12H4_58658</name>
</gene>
<dbReference type="SUPFAM" id="SSF52540">
    <property type="entry name" value="P-loop containing nucleoside triphosphate hydrolases"/>
    <property type="match status" value="1"/>
</dbReference>
<feature type="non-terminal residue" evidence="10">
    <location>
        <position position="178"/>
    </location>
</feature>
<dbReference type="InterPro" id="IPR027417">
    <property type="entry name" value="P-loop_NTPase"/>
</dbReference>
<evidence type="ECO:0000256" key="4">
    <source>
        <dbReference type="ARBA" id="ARBA00022801"/>
    </source>
</evidence>
<dbReference type="Gene3D" id="1.10.10.160">
    <property type="match status" value="1"/>
</dbReference>
<dbReference type="Gene3D" id="3.40.50.10930">
    <property type="match status" value="1"/>
</dbReference>
<dbReference type="GO" id="GO:0004386">
    <property type="term" value="F:helicase activity"/>
    <property type="evidence" value="ECO:0007669"/>
    <property type="project" value="UniProtKB-KW"/>
</dbReference>
<evidence type="ECO:0000256" key="1">
    <source>
        <dbReference type="ARBA" id="ARBA00022722"/>
    </source>
</evidence>
<dbReference type="Pfam" id="PF04257">
    <property type="entry name" value="Exonuc_V_gamma"/>
    <property type="match status" value="1"/>
</dbReference>
<evidence type="ECO:0000256" key="3">
    <source>
        <dbReference type="ARBA" id="ARBA00022763"/>
    </source>
</evidence>
<dbReference type="PANTHER" id="PTHR30591">
    <property type="entry name" value="RECBCD ENZYME SUBUNIT RECC"/>
    <property type="match status" value="1"/>
</dbReference>
<keyword evidence="3" id="KW-0227">DNA damage</keyword>
<organism evidence="10">
    <name type="scientific">marine sediment metagenome</name>
    <dbReference type="NCBI Taxonomy" id="412755"/>
    <lineage>
        <taxon>unclassified sequences</taxon>
        <taxon>metagenomes</taxon>
        <taxon>ecological metagenomes</taxon>
    </lineage>
</organism>
<dbReference type="GO" id="GO:0006281">
    <property type="term" value="P:DNA repair"/>
    <property type="evidence" value="ECO:0007669"/>
    <property type="project" value="UniProtKB-KW"/>
</dbReference>